<name>A0A162CZP0_9CRUS</name>
<reference evidence="1 2" key="1">
    <citation type="submission" date="2016-03" db="EMBL/GenBank/DDBJ databases">
        <title>EvidentialGene: Evidence-directed Construction of Genes on Genomes.</title>
        <authorList>
            <person name="Gilbert D.G."/>
            <person name="Choi J.-H."/>
            <person name="Mockaitis K."/>
            <person name="Colbourne J."/>
            <person name="Pfrender M."/>
        </authorList>
    </citation>
    <scope>NUCLEOTIDE SEQUENCE [LARGE SCALE GENOMIC DNA]</scope>
    <source>
        <strain evidence="1 2">Xinb3</strain>
        <tissue evidence="1">Complete organism</tissue>
    </source>
</reference>
<keyword evidence="2" id="KW-1185">Reference proteome</keyword>
<dbReference type="AlphaFoldDB" id="A0A162CZP0"/>
<accession>A0A162CZP0</accession>
<protein>
    <submittedName>
        <fullName evidence="1">Uncharacterized protein</fullName>
    </submittedName>
</protein>
<sequence length="65" mass="7550">MLYFSASLETHGNLCFLGTAAMEGNPYRQDCWTSRIRLREISDKKVAGHDNRVHSFHHRNNMEEA</sequence>
<gene>
    <name evidence="1" type="ORF">APZ42_008885</name>
</gene>
<dbReference type="Proteomes" id="UP000076858">
    <property type="component" value="Unassembled WGS sequence"/>
</dbReference>
<evidence type="ECO:0000313" key="2">
    <source>
        <dbReference type="Proteomes" id="UP000076858"/>
    </source>
</evidence>
<organism evidence="1 2">
    <name type="scientific">Daphnia magna</name>
    <dbReference type="NCBI Taxonomy" id="35525"/>
    <lineage>
        <taxon>Eukaryota</taxon>
        <taxon>Metazoa</taxon>
        <taxon>Ecdysozoa</taxon>
        <taxon>Arthropoda</taxon>
        <taxon>Crustacea</taxon>
        <taxon>Branchiopoda</taxon>
        <taxon>Diplostraca</taxon>
        <taxon>Cladocera</taxon>
        <taxon>Anomopoda</taxon>
        <taxon>Daphniidae</taxon>
        <taxon>Daphnia</taxon>
    </lineage>
</organism>
<dbReference type="EMBL" id="LRGB01024140">
    <property type="protein sequence ID" value="KZR96654.1"/>
    <property type="molecule type" value="Genomic_DNA"/>
</dbReference>
<proteinExistence type="predicted"/>
<evidence type="ECO:0000313" key="1">
    <source>
        <dbReference type="EMBL" id="KZR96654.1"/>
    </source>
</evidence>
<comment type="caution">
    <text evidence="1">The sequence shown here is derived from an EMBL/GenBank/DDBJ whole genome shotgun (WGS) entry which is preliminary data.</text>
</comment>